<sequence>MERREMLARFGAVLGAGSLGGCLSRYEDIAGDGGETTTAETTDDGQPTDGGRTTTPERTTEGTTTLDAQSTLTDTAFEVTSAGCGEPKSEASVEFRNGTTVVTGTVSGSNACYTATLADASYDPETGTLEVTVASAQKEGADACAQCIVAIEYEATFSFEGDPPATVNVVHEAMGESETVASAESA</sequence>
<keyword evidence="3" id="KW-1185">Reference proteome</keyword>
<evidence type="ECO:0000256" key="1">
    <source>
        <dbReference type="SAM" id="MobiDB-lite"/>
    </source>
</evidence>
<dbReference type="AlphaFoldDB" id="A0ABD5WQH2"/>
<dbReference type="RefSeq" id="WP_276280452.1">
    <property type="nucleotide sequence ID" value="NZ_CP119809.1"/>
</dbReference>
<comment type="caution">
    <text evidence="2">The sequence shown here is derived from an EMBL/GenBank/DDBJ whole genome shotgun (WGS) entry which is preliminary data.</text>
</comment>
<feature type="region of interest" description="Disordered" evidence="1">
    <location>
        <begin position="31"/>
        <end position="65"/>
    </location>
</feature>
<protein>
    <recommendedName>
        <fullName evidence="4">Lipoprotein</fullName>
    </recommendedName>
</protein>
<feature type="compositionally biased region" description="Low complexity" evidence="1">
    <location>
        <begin position="35"/>
        <end position="65"/>
    </location>
</feature>
<proteinExistence type="predicted"/>
<evidence type="ECO:0000313" key="3">
    <source>
        <dbReference type="Proteomes" id="UP001596407"/>
    </source>
</evidence>
<name>A0ABD5WQH2_9EURY</name>
<dbReference type="PROSITE" id="PS51257">
    <property type="entry name" value="PROKAR_LIPOPROTEIN"/>
    <property type="match status" value="1"/>
</dbReference>
<dbReference type="GeneID" id="79305088"/>
<dbReference type="Proteomes" id="UP001596407">
    <property type="component" value="Unassembled WGS sequence"/>
</dbReference>
<organism evidence="2 3">
    <name type="scientific">Halorussus caseinilyticus</name>
    <dbReference type="NCBI Taxonomy" id="3034025"/>
    <lineage>
        <taxon>Archaea</taxon>
        <taxon>Methanobacteriati</taxon>
        <taxon>Methanobacteriota</taxon>
        <taxon>Stenosarchaea group</taxon>
        <taxon>Halobacteria</taxon>
        <taxon>Halobacteriales</taxon>
        <taxon>Haladaptataceae</taxon>
        <taxon>Halorussus</taxon>
    </lineage>
</organism>
<gene>
    <name evidence="2" type="ORF">ACFQJ6_17385</name>
</gene>
<accession>A0ABD5WQH2</accession>
<evidence type="ECO:0008006" key="4">
    <source>
        <dbReference type="Google" id="ProtNLM"/>
    </source>
</evidence>
<evidence type="ECO:0000313" key="2">
    <source>
        <dbReference type="EMBL" id="MFC7081610.1"/>
    </source>
</evidence>
<reference evidence="2 3" key="1">
    <citation type="journal article" date="2019" name="Int. J. Syst. Evol. Microbiol.">
        <title>The Global Catalogue of Microorganisms (GCM) 10K type strain sequencing project: providing services to taxonomists for standard genome sequencing and annotation.</title>
        <authorList>
            <consortium name="The Broad Institute Genomics Platform"/>
            <consortium name="The Broad Institute Genome Sequencing Center for Infectious Disease"/>
            <person name="Wu L."/>
            <person name="Ma J."/>
        </authorList>
    </citation>
    <scope>NUCLEOTIDE SEQUENCE [LARGE SCALE GENOMIC DNA]</scope>
    <source>
        <strain evidence="2 3">DT72</strain>
    </source>
</reference>
<dbReference type="EMBL" id="JBHSZH010000005">
    <property type="protein sequence ID" value="MFC7081610.1"/>
    <property type="molecule type" value="Genomic_DNA"/>
</dbReference>